<dbReference type="EMBL" id="CAJNJA010019420">
    <property type="protein sequence ID" value="CAE7445109.1"/>
    <property type="molecule type" value="Genomic_DNA"/>
</dbReference>
<feature type="compositionally biased region" description="Acidic residues" evidence="7">
    <location>
        <begin position="296"/>
        <end position="305"/>
    </location>
</feature>
<protein>
    <submittedName>
        <fullName evidence="11">Kif1 protein</fullName>
    </submittedName>
</protein>
<comment type="similarity">
    <text evidence="5">Belongs to the TRAFAC class myosin-kinesin ATPase superfamily. Kinesin family.</text>
</comment>
<dbReference type="Pfam" id="PF00225">
    <property type="entry name" value="Kinesin"/>
    <property type="match status" value="1"/>
</dbReference>
<evidence type="ECO:0000313" key="12">
    <source>
        <dbReference type="Proteomes" id="UP000601435"/>
    </source>
</evidence>
<keyword evidence="4" id="KW-0505">Motor protein</keyword>
<proteinExistence type="inferred from homology"/>
<accession>A0A812RLZ2</accession>
<dbReference type="InterPro" id="IPR027417">
    <property type="entry name" value="P-loop_NTPase"/>
</dbReference>
<evidence type="ECO:0000259" key="9">
    <source>
        <dbReference type="PROSITE" id="PS50022"/>
    </source>
</evidence>
<keyword evidence="8" id="KW-0812">Transmembrane</keyword>
<comment type="caution">
    <text evidence="5">Lacks conserved residue(s) required for the propagation of feature annotation.</text>
</comment>
<dbReference type="PROSITE" id="PS50067">
    <property type="entry name" value="KINESIN_MOTOR_2"/>
    <property type="match status" value="1"/>
</dbReference>
<feature type="region of interest" description="Disordered" evidence="7">
    <location>
        <begin position="292"/>
        <end position="311"/>
    </location>
</feature>
<feature type="domain" description="F5/8 type C" evidence="9">
    <location>
        <begin position="1064"/>
        <end position="1121"/>
    </location>
</feature>
<dbReference type="SUPFAM" id="SSF52540">
    <property type="entry name" value="P-loop containing nucleoside triphosphate hydrolases"/>
    <property type="match status" value="1"/>
</dbReference>
<keyword evidence="3 6" id="KW-0175">Coiled coil</keyword>
<dbReference type="PANTHER" id="PTHR47968:SF75">
    <property type="entry name" value="CENTROMERE-ASSOCIATED PROTEIN E"/>
    <property type="match status" value="1"/>
</dbReference>
<dbReference type="PROSITE" id="PS00411">
    <property type="entry name" value="KINESIN_MOTOR_1"/>
    <property type="match status" value="1"/>
</dbReference>
<evidence type="ECO:0000313" key="11">
    <source>
        <dbReference type="EMBL" id="CAE7445109.1"/>
    </source>
</evidence>
<dbReference type="InterPro" id="IPR036961">
    <property type="entry name" value="Kinesin_motor_dom_sf"/>
</dbReference>
<feature type="transmembrane region" description="Helical" evidence="8">
    <location>
        <begin position="1245"/>
        <end position="1265"/>
    </location>
</feature>
<dbReference type="PROSITE" id="PS50022">
    <property type="entry name" value="FA58C_3"/>
    <property type="match status" value="1"/>
</dbReference>
<dbReference type="Proteomes" id="UP000601435">
    <property type="component" value="Unassembled WGS sequence"/>
</dbReference>
<feature type="coiled-coil region" evidence="6">
    <location>
        <begin position="745"/>
        <end position="837"/>
    </location>
</feature>
<evidence type="ECO:0000256" key="3">
    <source>
        <dbReference type="ARBA" id="ARBA00023054"/>
    </source>
</evidence>
<feature type="transmembrane region" description="Helical" evidence="8">
    <location>
        <begin position="1312"/>
        <end position="1335"/>
    </location>
</feature>
<evidence type="ECO:0000256" key="8">
    <source>
        <dbReference type="SAM" id="Phobius"/>
    </source>
</evidence>
<keyword evidence="12" id="KW-1185">Reference proteome</keyword>
<dbReference type="PRINTS" id="PR00380">
    <property type="entry name" value="KINESINHEAVY"/>
</dbReference>
<evidence type="ECO:0000256" key="1">
    <source>
        <dbReference type="ARBA" id="ARBA00022741"/>
    </source>
</evidence>
<dbReference type="InterPro" id="IPR000421">
    <property type="entry name" value="FA58C"/>
</dbReference>
<keyword evidence="2" id="KW-0067">ATP-binding</keyword>
<keyword evidence="8" id="KW-1133">Transmembrane helix</keyword>
<dbReference type="Gene3D" id="2.60.120.260">
    <property type="entry name" value="Galactose-binding domain-like"/>
    <property type="match status" value="1"/>
</dbReference>
<keyword evidence="8" id="KW-0472">Membrane</keyword>
<evidence type="ECO:0000256" key="7">
    <source>
        <dbReference type="SAM" id="MobiDB-lite"/>
    </source>
</evidence>
<dbReference type="InterPro" id="IPR019821">
    <property type="entry name" value="Kinesin_motor_CS"/>
</dbReference>
<feature type="transmembrane region" description="Helical" evidence="8">
    <location>
        <begin position="1277"/>
        <end position="1300"/>
    </location>
</feature>
<feature type="domain" description="Kinesin motor" evidence="10">
    <location>
        <begin position="609"/>
        <end position="734"/>
    </location>
</feature>
<comment type="caution">
    <text evidence="11">The sequence shown here is derived from an EMBL/GenBank/DDBJ whole genome shotgun (WGS) entry which is preliminary data.</text>
</comment>
<evidence type="ECO:0000259" key="10">
    <source>
        <dbReference type="PROSITE" id="PS50067"/>
    </source>
</evidence>
<organism evidence="11 12">
    <name type="scientific">Symbiodinium necroappetens</name>
    <dbReference type="NCBI Taxonomy" id="1628268"/>
    <lineage>
        <taxon>Eukaryota</taxon>
        <taxon>Sar</taxon>
        <taxon>Alveolata</taxon>
        <taxon>Dinophyceae</taxon>
        <taxon>Suessiales</taxon>
        <taxon>Symbiodiniaceae</taxon>
        <taxon>Symbiodinium</taxon>
    </lineage>
</organism>
<evidence type="ECO:0000256" key="2">
    <source>
        <dbReference type="ARBA" id="ARBA00022840"/>
    </source>
</evidence>
<dbReference type="InterPro" id="IPR001752">
    <property type="entry name" value="Kinesin_motor_dom"/>
</dbReference>
<evidence type="ECO:0000256" key="4">
    <source>
        <dbReference type="ARBA" id="ARBA00023175"/>
    </source>
</evidence>
<dbReference type="Gene3D" id="3.40.850.10">
    <property type="entry name" value="Kinesin motor domain"/>
    <property type="match status" value="1"/>
</dbReference>
<dbReference type="GO" id="GO:0003777">
    <property type="term" value="F:microtubule motor activity"/>
    <property type="evidence" value="ECO:0007669"/>
    <property type="project" value="InterPro"/>
</dbReference>
<name>A0A812RLZ2_9DINO</name>
<dbReference type="SMART" id="SM00129">
    <property type="entry name" value="KISc"/>
    <property type="match status" value="1"/>
</dbReference>
<sequence length="1426" mass="157011">MATTKIFARRFGGASEVLEVPSDLLLSDLEHALQSVSTPNLLWFHRGEPLEELGRPLPSRLVLKEGFPRRDWTSWRAPTSYTAPSSLGFQSAAGVQLRRSSQSPPDVSLVCRGFEDDNRDRWFFASYDVLGWAFSSFAWRRLVLLGCERRDLQIQGHAAARRAQLRALRADLESIRLAHDVLLTEAGDAGGLWPFGEESRKEVEQELARELEKRQDADSDILYNLGVLLLMQPRKTESDLHQALEFLQGSLASTPSPWAHRLCERIKEQLQEESTPGGRYQRQETAAIRSERFDPAAEEQEEEADLTQKRQTEFEEAITRIRSSMRGSEDAGPAAADEEPRAAAVGFARSSTVEALSSVLNSLKLRQGSTSVSQVPTRATGVSLEQRRRRKNQRAYLASRHGSHMCRLRRLPVLLHRGTGTSDEVPEAAPAPVPRLRIASLEAVLHFVSVPAEGIHQTDLELCSVLWILLYFGLRRCHPGFQKLKSTLSASPVPACLSIARHFGYGSGCTLRDSKKNLEDVLLHGLSTMRGDQLALVHGFASEYSNAGLPEEDQLAVLDRRIKHLELVLATPPKVYLQQGHAALQRHGPLSKAIASQAPSHTMVPPSVQRSRKGMLMRGEKAEQLGRNTISKLNLVDLAGSERNDSEERSQAKEGANINKSLSALSNVINALSSSTGGRRRAFVPYRDSKLTRVLQESLGGNALCTMIATISPAENNMEESWSTLQYAKRAFISAAKTIRVVATRNEETKQRQQLEKEVEALRQRSLDEAGPVDELEEKHRAEIEALEAFMRQTWEDKQRLSKEHEEQRERARLEVQKALEQRRGELRRRLEALEKLQDISVTLQSFVAAGTASELCPGWPDRLAWSRGLDLAVCDTPVPAPICTGPGGRQAGLLPLRTRKPTMQQQLFYSARRMLSFRSSSGPWFSDSSACHLSDAARTRNDGHLSAEAKELHVQALQSAEADFKGQMCTVSAEIAINQREARDTRSSDDGEAQVTAEEHLALLALVRQQLLQHYRSFSEDFLKEVASLSMAKDLSLVSVRWALEGCSATDPVQEVEGCGADILPQPLGLAACDIEDNRLRASSNSHFASCARLHRSLCTGGWSASEATKDEFLEVDLSEDGCTEQVLAGVALSKPYSYSSSTIGIMQGRLPCSGHWQQTHGLLKTALGDHEVLRPTTERTFLRPPVRCVIEAARALGPRISGALTVDCDSSAWMGIMDLETVEPGCAHHDSPLFCESGERSPIYFLFAPGVALSSVLLLLAGCEAAREYELACNLWTLAMVLRIFATCAAVGLAGMGLVTNPMSRSFHDLATYAFVGGAALLLLMGVVASTYLQVYSLHEQSGLAFLAVRIVLLAHASTKASEFLGKYGRAMALVSQAGQADHAGDGEMPTVDRRVMKRLLRESAFAQYSALASLCISAALLRP</sequence>
<dbReference type="GO" id="GO:0005524">
    <property type="term" value="F:ATP binding"/>
    <property type="evidence" value="ECO:0007669"/>
    <property type="project" value="UniProtKB-KW"/>
</dbReference>
<dbReference type="GO" id="GO:0008017">
    <property type="term" value="F:microtubule binding"/>
    <property type="evidence" value="ECO:0007669"/>
    <property type="project" value="InterPro"/>
</dbReference>
<keyword evidence="1" id="KW-0547">Nucleotide-binding</keyword>
<feature type="region of interest" description="Disordered" evidence="7">
    <location>
        <begin position="321"/>
        <end position="343"/>
    </location>
</feature>
<gene>
    <name evidence="11" type="primary">kif1</name>
    <name evidence="11" type="ORF">SNEC2469_LOCUS12257</name>
</gene>
<evidence type="ECO:0000256" key="5">
    <source>
        <dbReference type="PROSITE-ProRule" id="PRU00283"/>
    </source>
</evidence>
<dbReference type="PANTHER" id="PTHR47968">
    <property type="entry name" value="CENTROMERE PROTEIN E"/>
    <property type="match status" value="1"/>
</dbReference>
<dbReference type="OrthoDB" id="430447at2759"/>
<reference evidence="11" key="1">
    <citation type="submission" date="2021-02" db="EMBL/GenBank/DDBJ databases">
        <authorList>
            <person name="Dougan E. K."/>
            <person name="Rhodes N."/>
            <person name="Thang M."/>
            <person name="Chan C."/>
        </authorList>
    </citation>
    <scope>NUCLEOTIDE SEQUENCE</scope>
</reference>
<dbReference type="GO" id="GO:0007018">
    <property type="term" value="P:microtubule-based movement"/>
    <property type="evidence" value="ECO:0007669"/>
    <property type="project" value="InterPro"/>
</dbReference>
<evidence type="ECO:0000256" key="6">
    <source>
        <dbReference type="SAM" id="Coils"/>
    </source>
</evidence>
<dbReference type="InterPro" id="IPR027640">
    <property type="entry name" value="Kinesin-like_fam"/>
</dbReference>